<dbReference type="InterPro" id="IPR026960">
    <property type="entry name" value="RVT-Znf"/>
</dbReference>
<gene>
    <name evidence="2" type="ORF">EPI10_010834</name>
</gene>
<dbReference type="Pfam" id="PF00078">
    <property type="entry name" value="RVT_1"/>
    <property type="match status" value="1"/>
</dbReference>
<evidence type="ECO:0000259" key="1">
    <source>
        <dbReference type="PROSITE" id="PS50878"/>
    </source>
</evidence>
<dbReference type="GO" id="GO:0003964">
    <property type="term" value="F:RNA-directed DNA polymerase activity"/>
    <property type="evidence" value="ECO:0007669"/>
    <property type="project" value="UniProtKB-KW"/>
</dbReference>
<dbReference type="Gene3D" id="3.30.420.10">
    <property type="entry name" value="Ribonuclease H-like superfamily/Ribonuclease H"/>
    <property type="match status" value="1"/>
</dbReference>
<dbReference type="PANTHER" id="PTHR33116">
    <property type="entry name" value="REVERSE TRANSCRIPTASE ZINC-BINDING DOMAIN-CONTAINING PROTEIN-RELATED-RELATED"/>
    <property type="match status" value="1"/>
</dbReference>
<dbReference type="EMBL" id="SMMG02000004">
    <property type="protein sequence ID" value="KAA3476902.1"/>
    <property type="molecule type" value="Genomic_DNA"/>
</dbReference>
<keyword evidence="2" id="KW-0695">RNA-directed DNA polymerase</keyword>
<reference evidence="3" key="1">
    <citation type="journal article" date="2019" name="Plant Biotechnol. J.">
        <title>Genome sequencing of the Australian wild diploid species Gossypium australe highlights disease resistance and delayed gland morphogenesis.</title>
        <authorList>
            <person name="Cai Y."/>
            <person name="Cai X."/>
            <person name="Wang Q."/>
            <person name="Wang P."/>
            <person name="Zhang Y."/>
            <person name="Cai C."/>
            <person name="Xu Y."/>
            <person name="Wang K."/>
            <person name="Zhou Z."/>
            <person name="Wang C."/>
            <person name="Geng S."/>
            <person name="Li B."/>
            <person name="Dong Q."/>
            <person name="Hou Y."/>
            <person name="Wang H."/>
            <person name="Ai P."/>
            <person name="Liu Z."/>
            <person name="Yi F."/>
            <person name="Sun M."/>
            <person name="An G."/>
            <person name="Cheng J."/>
            <person name="Zhang Y."/>
            <person name="Shi Q."/>
            <person name="Xie Y."/>
            <person name="Shi X."/>
            <person name="Chang Y."/>
            <person name="Huang F."/>
            <person name="Chen Y."/>
            <person name="Hong S."/>
            <person name="Mi L."/>
            <person name="Sun Q."/>
            <person name="Zhang L."/>
            <person name="Zhou B."/>
            <person name="Peng R."/>
            <person name="Zhang X."/>
            <person name="Liu F."/>
        </authorList>
    </citation>
    <scope>NUCLEOTIDE SEQUENCE [LARGE SCALE GENOMIC DNA]</scope>
    <source>
        <strain evidence="3">cv. PA1801</strain>
    </source>
</reference>
<dbReference type="InterPro" id="IPR036397">
    <property type="entry name" value="RNaseH_sf"/>
</dbReference>
<dbReference type="InterPro" id="IPR043502">
    <property type="entry name" value="DNA/RNA_pol_sf"/>
</dbReference>
<dbReference type="OrthoDB" id="913477at2759"/>
<dbReference type="GO" id="GO:0004523">
    <property type="term" value="F:RNA-DNA hybrid ribonuclease activity"/>
    <property type="evidence" value="ECO:0007669"/>
    <property type="project" value="InterPro"/>
</dbReference>
<protein>
    <submittedName>
        <fullName evidence="2">Reverse transcriptase</fullName>
    </submittedName>
</protein>
<organism evidence="2 3">
    <name type="scientific">Gossypium australe</name>
    <dbReference type="NCBI Taxonomy" id="47621"/>
    <lineage>
        <taxon>Eukaryota</taxon>
        <taxon>Viridiplantae</taxon>
        <taxon>Streptophyta</taxon>
        <taxon>Embryophyta</taxon>
        <taxon>Tracheophyta</taxon>
        <taxon>Spermatophyta</taxon>
        <taxon>Magnoliopsida</taxon>
        <taxon>eudicotyledons</taxon>
        <taxon>Gunneridae</taxon>
        <taxon>Pentapetalae</taxon>
        <taxon>rosids</taxon>
        <taxon>malvids</taxon>
        <taxon>Malvales</taxon>
        <taxon>Malvaceae</taxon>
        <taxon>Malvoideae</taxon>
        <taxon>Gossypium</taxon>
    </lineage>
</organism>
<dbReference type="InterPro" id="IPR000477">
    <property type="entry name" value="RT_dom"/>
</dbReference>
<dbReference type="InterPro" id="IPR002156">
    <property type="entry name" value="RNaseH_domain"/>
</dbReference>
<feature type="domain" description="Reverse transcriptase" evidence="1">
    <location>
        <begin position="1"/>
        <end position="149"/>
    </location>
</feature>
<evidence type="ECO:0000313" key="3">
    <source>
        <dbReference type="Proteomes" id="UP000325315"/>
    </source>
</evidence>
<dbReference type="Pfam" id="PF13456">
    <property type="entry name" value="RVT_3"/>
    <property type="match status" value="1"/>
</dbReference>
<dbReference type="AlphaFoldDB" id="A0A5B6W7S2"/>
<dbReference type="PANTHER" id="PTHR33116:SF86">
    <property type="entry name" value="REVERSE TRANSCRIPTASE DOMAIN-CONTAINING PROTEIN"/>
    <property type="match status" value="1"/>
</dbReference>
<sequence>MKCISSVSYAVNINSSRGRIFQPTRGLRQGDPLSPFLFLICSEGLSSLMRSAKQKGLVKGAKASRRGPEISHLLLADDCMMFGEETEQGPRNMKDILKEYETCSGQCVNFNKSTIFYSSNTTAEVKELVSSMLGVRSSSSLEKYLGLPNVVGKHKKEAFQSILDKITLRIESWSNRLLSQGGKEVFIKSVLQALPTYAMSYFLFPKTLCEMIESKFARFWWQKGIGKQGIHWCKWRYLCSYKEEGARVFKAKYFPDCNFHFSSFGRSSSFVWRSIWATKDALEKGLIWKVSTGENISVFEDAWIPNYDNARLTAGVGNSHFVKVPELINSNEREWNRDLIGNTFPEAEAELILRIPLAMEPHEDLLVWNGELSGKFSVRSSYKLLQNSDPTAYALQIIYRGFYNKLWKIDIPTKIKIFIWKISWNFLATLVNMAIKKLTSSSLCPRCATGEETMNHLFRDCSDSVAIWKDLSDFISIELPHTEFIEWLTMVMANLSLNKCRLFCVSLWAIWRDRNSRIDEKTNRSSQEIVSFIHSYIKELEGVRKINQSISNRTVEWKNPPRKTVKINFDVGIGVVVRDSNCSVLLTSTELHKGVASAFVAEALACRRATQIALDMNREEVIIEGDSLSIIKKCNNRDFDKSQVGSYIHDIMD</sequence>
<evidence type="ECO:0000313" key="2">
    <source>
        <dbReference type="EMBL" id="KAA3476902.1"/>
    </source>
</evidence>
<dbReference type="InterPro" id="IPR044730">
    <property type="entry name" value="RNase_H-like_dom_plant"/>
</dbReference>
<dbReference type="Pfam" id="PF13966">
    <property type="entry name" value="zf-RVT"/>
    <property type="match status" value="1"/>
</dbReference>
<dbReference type="Proteomes" id="UP000325315">
    <property type="component" value="Unassembled WGS sequence"/>
</dbReference>
<dbReference type="GO" id="GO:0003676">
    <property type="term" value="F:nucleic acid binding"/>
    <property type="evidence" value="ECO:0007669"/>
    <property type="project" value="InterPro"/>
</dbReference>
<dbReference type="PROSITE" id="PS50878">
    <property type="entry name" value="RT_POL"/>
    <property type="match status" value="1"/>
</dbReference>
<proteinExistence type="predicted"/>
<keyword evidence="2" id="KW-0808">Transferase</keyword>
<accession>A0A5B6W7S2</accession>
<dbReference type="SUPFAM" id="SSF56672">
    <property type="entry name" value="DNA/RNA polymerases"/>
    <property type="match status" value="1"/>
</dbReference>
<comment type="caution">
    <text evidence="2">The sequence shown here is derived from an EMBL/GenBank/DDBJ whole genome shotgun (WGS) entry which is preliminary data.</text>
</comment>
<keyword evidence="3" id="KW-1185">Reference proteome</keyword>
<name>A0A5B6W7S2_9ROSI</name>
<dbReference type="CDD" id="cd06222">
    <property type="entry name" value="RNase_H_like"/>
    <property type="match status" value="1"/>
</dbReference>
<keyword evidence="2" id="KW-0548">Nucleotidyltransferase</keyword>